<dbReference type="STRING" id="36805.BOH66_10325"/>
<dbReference type="RefSeq" id="WP_076690904.1">
    <property type="nucleotide sequence ID" value="NZ_CP018762.1"/>
</dbReference>
<dbReference type="AlphaFoldDB" id="A0A1P8U916"/>
<keyword evidence="2" id="KW-1185">Reference proteome</keyword>
<accession>A0A1P8U916</accession>
<dbReference type="Proteomes" id="UP000187185">
    <property type="component" value="Chromosome"/>
</dbReference>
<organism evidence="1 2">
    <name type="scientific">Microbacterium aurum</name>
    <dbReference type="NCBI Taxonomy" id="36805"/>
    <lineage>
        <taxon>Bacteria</taxon>
        <taxon>Bacillati</taxon>
        <taxon>Actinomycetota</taxon>
        <taxon>Actinomycetes</taxon>
        <taxon>Micrococcales</taxon>
        <taxon>Microbacteriaceae</taxon>
        <taxon>Microbacterium</taxon>
    </lineage>
</organism>
<reference evidence="1 2" key="1">
    <citation type="submission" date="2016-12" db="EMBL/GenBank/DDBJ databases">
        <title>Complete genome sequence of Microbacterium aurum KACC 15219.</title>
        <authorList>
            <person name="Jung Y."/>
            <person name="Shin J.-H."/>
            <person name="Lee Y.-J."/>
            <person name="Yi H."/>
            <person name="Bahn Y.-S."/>
            <person name="Kim J.F."/>
            <person name="Lee D.-W."/>
        </authorList>
    </citation>
    <scope>NUCLEOTIDE SEQUENCE [LARGE SCALE GENOMIC DNA]</scope>
    <source>
        <strain evidence="1 2">KACC 15219</strain>
    </source>
</reference>
<protein>
    <recommendedName>
        <fullName evidence="3">Recombinase XerD</fullName>
    </recommendedName>
</protein>
<dbReference type="EMBL" id="CP018762">
    <property type="protein sequence ID" value="APZ34590.1"/>
    <property type="molecule type" value="Genomic_DNA"/>
</dbReference>
<sequence>MSAKIRVRWPDGAICGICFREAAHTYGVCAGCGDDRLLPGRDEHAKPICRDCAGITTNMTCGRCGVEAERFRNGQCARCVIEADLTELLKPTTPPDLRIKRLIQVFVESTRPESIYTWMRGEKAHELLRKIGDRELDLTPEAFNALPRGHSVEHLREILIHNRLMVAPADRHLAIFEGWVDARLRELQPHPDVASIIEQYARWHHLNRLRERVGVANMDIACRNARQQITEAGKFLIWVEQARERTVATFHQEDIDAYLDGAVTTRFQIKHFIGWFARGRGGSRKLYVPPRKAITLPTLTQAQRIQAIRNAVEFEQVALSTRVAALIHLLWATPLTRIVRLTADQLELRPDGMFIRLGVNVSEIPEPLAPMFWRQLEDRDGMTTNTGTDWLFPGYRAGRHLSVPTLQQRLNTLGIDPQRTRNTTLKQLTALIDVASLSDLLGYSPKTLAQHAERSGSHMARYVDAKQHAHRP</sequence>
<name>A0A1P8U916_9MICO</name>
<dbReference type="OrthoDB" id="3405537at2"/>
<gene>
    <name evidence="1" type="ORF">BOH66_10325</name>
</gene>
<proteinExistence type="predicted"/>
<evidence type="ECO:0000313" key="2">
    <source>
        <dbReference type="Proteomes" id="UP000187185"/>
    </source>
</evidence>
<evidence type="ECO:0008006" key="3">
    <source>
        <dbReference type="Google" id="ProtNLM"/>
    </source>
</evidence>
<dbReference type="KEGG" id="maur:BOH66_10325"/>
<evidence type="ECO:0000313" key="1">
    <source>
        <dbReference type="EMBL" id="APZ34590.1"/>
    </source>
</evidence>